<keyword evidence="2 4" id="KW-0560">Oxidoreductase</keyword>
<evidence type="ECO:0000313" key="9">
    <source>
        <dbReference type="Proteomes" id="UP000054144"/>
    </source>
</evidence>
<dbReference type="EMBL" id="KN881914">
    <property type="protein sequence ID" value="KIY47898.1"/>
    <property type="molecule type" value="Genomic_DNA"/>
</dbReference>
<accession>A0A0D7AAQ9</accession>
<dbReference type="GO" id="GO:0005737">
    <property type="term" value="C:cytoplasm"/>
    <property type="evidence" value="ECO:0007669"/>
    <property type="project" value="TreeGrafter"/>
</dbReference>
<dbReference type="InterPro" id="IPR016163">
    <property type="entry name" value="Ald_DH_C"/>
</dbReference>
<sequence length="500" mass="55149">MAATLSYTSLEEIDQINAQLRTSFLSGLTKSLEYRKHQLLQFAYLLQDHTSRFESALAQDLGRPTLEADFLEILPCIGKCLHTYKNVEKWARPESAPFTLNFALARPKILKTPKGVVLIIGPFNYPLWSLVGPIASAIAAGNVVVFKPSERCPVMASLLTELIAKYMDPACIRVVNGSVSETTRLLECKWDHIFFTGSTSVGRVVAIAAAKHLTPCTLEVGKSPAFVDPKCNVQLAARKLLWGKIVNAGQTCVAPDYVLVPRSFQEPLVSALKATYRSFYTDDFKTLDDGVYSRLVSPQAFKRVDGLLKATKGTIVFGGNTDESRRYIEPTVVKDVMPEDSLMKEELFGPILPIVPVDDVDAGIRLVNAGDHPLVIYVFSDDSSFKKKVIENTQSGAIVVNEVMLHLESGIPFGGIGASGYGRHSFKYGFDEFTHMRGTMDQPAFVDKILSIRYPPYTPFKLKAVWAILSTKLPRRPSGPPPTLAKSNSAATWKRTPLSK</sequence>
<comment type="similarity">
    <text evidence="1 4">Belongs to the aldehyde dehydrogenase family.</text>
</comment>
<dbReference type="InterPro" id="IPR012394">
    <property type="entry name" value="Aldehyde_DH_NAD(P)"/>
</dbReference>
<dbReference type="AlphaFoldDB" id="A0A0D7AAQ9"/>
<dbReference type="SUPFAM" id="SSF53720">
    <property type="entry name" value="ALDH-like"/>
    <property type="match status" value="1"/>
</dbReference>
<keyword evidence="3" id="KW-0520">NAD</keyword>
<dbReference type="PANTHER" id="PTHR43570:SF16">
    <property type="entry name" value="ALDEHYDE DEHYDROGENASE TYPE III, ISOFORM Q"/>
    <property type="match status" value="1"/>
</dbReference>
<dbReference type="InterPro" id="IPR015590">
    <property type="entry name" value="Aldehyde_DH_dom"/>
</dbReference>
<dbReference type="GO" id="GO:0006081">
    <property type="term" value="P:aldehyde metabolic process"/>
    <property type="evidence" value="ECO:0007669"/>
    <property type="project" value="InterPro"/>
</dbReference>
<dbReference type="OrthoDB" id="440325at2759"/>
<protein>
    <recommendedName>
        <fullName evidence="4">Aldehyde dehydrogenase</fullName>
    </recommendedName>
</protein>
<feature type="active site" evidence="5">
    <location>
        <position position="219"/>
    </location>
</feature>
<feature type="active site" evidence="5">
    <location>
        <position position="252"/>
    </location>
</feature>
<feature type="region of interest" description="Disordered" evidence="6">
    <location>
        <begin position="476"/>
        <end position="500"/>
    </location>
</feature>
<feature type="domain" description="Aldehyde dehydrogenase" evidence="7">
    <location>
        <begin position="8"/>
        <end position="436"/>
    </location>
</feature>
<organism evidence="8 9">
    <name type="scientific">Fistulina hepatica ATCC 64428</name>
    <dbReference type="NCBI Taxonomy" id="1128425"/>
    <lineage>
        <taxon>Eukaryota</taxon>
        <taxon>Fungi</taxon>
        <taxon>Dikarya</taxon>
        <taxon>Basidiomycota</taxon>
        <taxon>Agaricomycotina</taxon>
        <taxon>Agaricomycetes</taxon>
        <taxon>Agaricomycetidae</taxon>
        <taxon>Agaricales</taxon>
        <taxon>Fistulinaceae</taxon>
        <taxon>Fistulina</taxon>
    </lineage>
</organism>
<name>A0A0D7AAQ9_9AGAR</name>
<evidence type="ECO:0000256" key="1">
    <source>
        <dbReference type="ARBA" id="ARBA00009986"/>
    </source>
</evidence>
<evidence type="ECO:0000259" key="7">
    <source>
        <dbReference type="Pfam" id="PF00171"/>
    </source>
</evidence>
<dbReference type="Proteomes" id="UP000054144">
    <property type="component" value="Unassembled WGS sequence"/>
</dbReference>
<dbReference type="FunFam" id="3.40.605.10:FF:000004">
    <property type="entry name" value="Aldehyde dehydrogenase"/>
    <property type="match status" value="1"/>
</dbReference>
<evidence type="ECO:0000256" key="5">
    <source>
        <dbReference type="PIRSR" id="PIRSR036492-1"/>
    </source>
</evidence>
<dbReference type="InterPro" id="IPR016161">
    <property type="entry name" value="Ald_DH/histidinol_DH"/>
</dbReference>
<dbReference type="PANTHER" id="PTHR43570">
    <property type="entry name" value="ALDEHYDE DEHYDROGENASE"/>
    <property type="match status" value="1"/>
</dbReference>
<keyword evidence="9" id="KW-1185">Reference proteome</keyword>
<dbReference type="FunFam" id="3.40.309.10:FF:000025">
    <property type="entry name" value="Aldehyde dehydrogenase"/>
    <property type="match status" value="1"/>
</dbReference>
<proteinExistence type="inferred from homology"/>
<evidence type="ECO:0000256" key="6">
    <source>
        <dbReference type="SAM" id="MobiDB-lite"/>
    </source>
</evidence>
<dbReference type="InterPro" id="IPR016162">
    <property type="entry name" value="Ald_DH_N"/>
</dbReference>
<reference evidence="8 9" key="1">
    <citation type="journal article" date="2015" name="Fungal Genet. Biol.">
        <title>Evolution of novel wood decay mechanisms in Agaricales revealed by the genome sequences of Fistulina hepatica and Cylindrobasidium torrendii.</title>
        <authorList>
            <person name="Floudas D."/>
            <person name="Held B.W."/>
            <person name="Riley R."/>
            <person name="Nagy L.G."/>
            <person name="Koehler G."/>
            <person name="Ransdell A.S."/>
            <person name="Younus H."/>
            <person name="Chow J."/>
            <person name="Chiniquy J."/>
            <person name="Lipzen A."/>
            <person name="Tritt A."/>
            <person name="Sun H."/>
            <person name="Haridas S."/>
            <person name="LaButti K."/>
            <person name="Ohm R.A."/>
            <person name="Kues U."/>
            <person name="Blanchette R.A."/>
            <person name="Grigoriev I.V."/>
            <person name="Minto R.E."/>
            <person name="Hibbett D.S."/>
        </authorList>
    </citation>
    <scope>NUCLEOTIDE SEQUENCE [LARGE SCALE GENOMIC DNA]</scope>
    <source>
        <strain evidence="8 9">ATCC 64428</strain>
    </source>
</reference>
<dbReference type="PIRSF" id="PIRSF036492">
    <property type="entry name" value="ALDH"/>
    <property type="match status" value="1"/>
</dbReference>
<dbReference type="Gene3D" id="3.40.309.10">
    <property type="entry name" value="Aldehyde Dehydrogenase, Chain A, domain 2"/>
    <property type="match status" value="1"/>
</dbReference>
<evidence type="ECO:0000256" key="4">
    <source>
        <dbReference type="PIRNR" id="PIRNR036492"/>
    </source>
</evidence>
<evidence type="ECO:0000256" key="3">
    <source>
        <dbReference type="ARBA" id="ARBA00023027"/>
    </source>
</evidence>
<evidence type="ECO:0000256" key="2">
    <source>
        <dbReference type="ARBA" id="ARBA00023002"/>
    </source>
</evidence>
<dbReference type="Gene3D" id="3.40.605.10">
    <property type="entry name" value="Aldehyde Dehydrogenase, Chain A, domain 1"/>
    <property type="match status" value="1"/>
</dbReference>
<dbReference type="GO" id="GO:0004029">
    <property type="term" value="F:aldehyde dehydrogenase (NAD+) activity"/>
    <property type="evidence" value="ECO:0007669"/>
    <property type="project" value="TreeGrafter"/>
</dbReference>
<dbReference type="Pfam" id="PF00171">
    <property type="entry name" value="Aldedh"/>
    <property type="match status" value="1"/>
</dbReference>
<evidence type="ECO:0000313" key="8">
    <source>
        <dbReference type="EMBL" id="KIY47898.1"/>
    </source>
</evidence>
<gene>
    <name evidence="8" type="ORF">FISHEDRAFT_74236</name>
</gene>